<dbReference type="Proteomes" id="UP000003505">
    <property type="component" value="Unassembled WGS sequence"/>
</dbReference>
<proteinExistence type="predicted"/>
<gene>
    <name evidence="1" type="ORF">SELSPUOL_02609</name>
</gene>
<sequence>MWNRYKNVRKCERARHSFPPHGRKSAMVSKVKYGRGEVRPEEGFL</sequence>
<organism evidence="1 2">
    <name type="scientific">Selenomonas sputigena (strain ATCC 35185 / DSM 20758 / CCUG 44933 / VPI D19B-28)</name>
    <dbReference type="NCBI Taxonomy" id="546271"/>
    <lineage>
        <taxon>Bacteria</taxon>
        <taxon>Bacillati</taxon>
        <taxon>Bacillota</taxon>
        <taxon>Negativicutes</taxon>
        <taxon>Selenomonadales</taxon>
        <taxon>Selenomonadaceae</taxon>
        <taxon>Selenomonas</taxon>
    </lineage>
</organism>
<accession>C9LYP8</accession>
<comment type="caution">
    <text evidence="1">The sequence shown here is derived from an EMBL/GenBank/DDBJ whole genome shotgun (WGS) entry which is preliminary data.</text>
</comment>
<dbReference type="EMBL" id="ACKP02000055">
    <property type="protein sequence ID" value="EEX75998.1"/>
    <property type="molecule type" value="Genomic_DNA"/>
</dbReference>
<protein>
    <submittedName>
        <fullName evidence="1">Uncharacterized protein</fullName>
    </submittedName>
</protein>
<dbReference type="AlphaFoldDB" id="C9LYP8"/>
<evidence type="ECO:0000313" key="2">
    <source>
        <dbReference type="Proteomes" id="UP000003505"/>
    </source>
</evidence>
<evidence type="ECO:0000313" key="1">
    <source>
        <dbReference type="EMBL" id="EEX75998.1"/>
    </source>
</evidence>
<name>C9LYP8_SELS3</name>
<reference evidence="1 2" key="1">
    <citation type="submission" date="2009-09" db="EMBL/GenBank/DDBJ databases">
        <authorList>
            <person name="Weinstock G."/>
            <person name="Sodergren E."/>
            <person name="Clifton S."/>
            <person name="Fulton L."/>
            <person name="Fulton B."/>
            <person name="Courtney L."/>
            <person name="Fronick C."/>
            <person name="Harrison M."/>
            <person name="Strong C."/>
            <person name="Farmer C."/>
            <person name="Delahaunty K."/>
            <person name="Markovic C."/>
            <person name="Hall O."/>
            <person name="Minx P."/>
            <person name="Tomlinson C."/>
            <person name="Mitreva M."/>
            <person name="Nelson J."/>
            <person name="Hou S."/>
            <person name="Wollam A."/>
            <person name="Pepin K.H."/>
            <person name="Johnson M."/>
            <person name="Bhonagiri V."/>
            <person name="Nash W.E."/>
            <person name="Warren W."/>
            <person name="Chinwalla A."/>
            <person name="Mardis E.R."/>
            <person name="Wilson R.K."/>
        </authorList>
    </citation>
    <scope>NUCLEOTIDE SEQUENCE [LARGE SCALE GENOMIC DNA]</scope>
    <source>
        <strain evidence="2">ATCC 35185 / DSM 20758 / VPI D19B-28</strain>
    </source>
</reference>